<gene>
    <name evidence="3" type="ORF">UW36_C0002G0021</name>
</gene>
<dbReference type="Pfam" id="PF04203">
    <property type="entry name" value="Sortase"/>
    <property type="match status" value="1"/>
</dbReference>
<keyword evidence="2" id="KW-0472">Membrane</keyword>
<protein>
    <submittedName>
        <fullName evidence="3">Sortase family protein</fullName>
    </submittedName>
</protein>
<dbReference type="Gene3D" id="2.40.260.10">
    <property type="entry name" value="Sortase"/>
    <property type="match status" value="1"/>
</dbReference>
<reference evidence="3 4" key="1">
    <citation type="journal article" date="2015" name="Nature">
        <title>rRNA introns, odd ribosomes, and small enigmatic genomes across a large radiation of phyla.</title>
        <authorList>
            <person name="Brown C.T."/>
            <person name="Hug L.A."/>
            <person name="Thomas B.C."/>
            <person name="Sharon I."/>
            <person name="Castelle C.J."/>
            <person name="Singh A."/>
            <person name="Wilkins M.J."/>
            <person name="Williams K.H."/>
            <person name="Banfield J.F."/>
        </authorList>
    </citation>
    <scope>NUCLEOTIDE SEQUENCE [LARGE SCALE GENOMIC DNA]</scope>
</reference>
<evidence type="ECO:0000313" key="4">
    <source>
        <dbReference type="Proteomes" id="UP000034128"/>
    </source>
</evidence>
<accession>A0A0G1KCY7</accession>
<comment type="caution">
    <text evidence="3">The sequence shown here is derived from an EMBL/GenBank/DDBJ whole genome shotgun (WGS) entry which is preliminary data.</text>
</comment>
<evidence type="ECO:0000256" key="1">
    <source>
        <dbReference type="ARBA" id="ARBA00022801"/>
    </source>
</evidence>
<sequence>MSVKHKLISGNIISRNPISNILIVLGLGLTLLFAFPYLRDEARYYLMTLTGKRYELGSGADKESVFARYLGSKPLIIEPVNKDFALVIEKIGVNAPVVADVSVTNESAYKEALKYGVAHSASSMYPSDQAGNVYIFAHSSLNFWELGKYAQTFNLLHKLAVGDTIHVFYENRDYVYKVVNKEIYSGFNTYPLTRPVVEPLLTLQTCDPPGTTFNRLVVTAKLQEVL</sequence>
<dbReference type="STRING" id="1619110.UW36_C0002G0021"/>
<dbReference type="InterPro" id="IPR005754">
    <property type="entry name" value="Sortase"/>
</dbReference>
<dbReference type="EMBL" id="LCIA01000002">
    <property type="protein sequence ID" value="KKT45634.1"/>
    <property type="molecule type" value="Genomic_DNA"/>
</dbReference>
<organism evidence="3 4">
    <name type="scientific">candidate division WWE3 bacterium GW2011_GWA2_44_16</name>
    <dbReference type="NCBI Taxonomy" id="1619110"/>
    <lineage>
        <taxon>Bacteria</taxon>
        <taxon>Katanobacteria</taxon>
    </lineage>
</organism>
<evidence type="ECO:0000256" key="2">
    <source>
        <dbReference type="SAM" id="Phobius"/>
    </source>
</evidence>
<keyword evidence="2" id="KW-1133">Transmembrane helix</keyword>
<keyword evidence="1" id="KW-0378">Hydrolase</keyword>
<dbReference type="InterPro" id="IPR023365">
    <property type="entry name" value="Sortase_dom-sf"/>
</dbReference>
<feature type="transmembrane region" description="Helical" evidence="2">
    <location>
        <begin position="21"/>
        <end position="38"/>
    </location>
</feature>
<name>A0A0G1KCY7_UNCKA</name>
<proteinExistence type="predicted"/>
<dbReference type="Proteomes" id="UP000034128">
    <property type="component" value="Unassembled WGS sequence"/>
</dbReference>
<dbReference type="SUPFAM" id="SSF63817">
    <property type="entry name" value="Sortase"/>
    <property type="match status" value="1"/>
</dbReference>
<evidence type="ECO:0000313" key="3">
    <source>
        <dbReference type="EMBL" id="KKT45634.1"/>
    </source>
</evidence>
<dbReference type="GO" id="GO:0016787">
    <property type="term" value="F:hydrolase activity"/>
    <property type="evidence" value="ECO:0007669"/>
    <property type="project" value="UniProtKB-KW"/>
</dbReference>
<keyword evidence="2" id="KW-0812">Transmembrane</keyword>
<dbReference type="AlphaFoldDB" id="A0A0G1KCY7"/>